<dbReference type="KEGG" id="moz:MoryE10_09080"/>
<dbReference type="RefSeq" id="WP_054774344.1">
    <property type="nucleotide sequence ID" value="NZ_AP019782.1"/>
</dbReference>
<dbReference type="InterPro" id="IPR052729">
    <property type="entry name" value="Acyl/Acetyltrans_Enzymes"/>
</dbReference>
<dbReference type="Gene3D" id="3.40.630.30">
    <property type="match status" value="1"/>
</dbReference>
<dbReference type="PANTHER" id="PTHR47237">
    <property type="entry name" value="SLL0310 PROTEIN"/>
    <property type="match status" value="1"/>
</dbReference>
<feature type="domain" description="N-acetyltransferase" evidence="1">
    <location>
        <begin position="6"/>
        <end position="134"/>
    </location>
</feature>
<evidence type="ECO:0000259" key="1">
    <source>
        <dbReference type="PROSITE" id="PS51186"/>
    </source>
</evidence>
<dbReference type="Proteomes" id="UP000824988">
    <property type="component" value="Chromosome"/>
</dbReference>
<protein>
    <submittedName>
        <fullName evidence="2">N-acetyltransferase</fullName>
    </submittedName>
</protein>
<feature type="domain" description="N-acetyltransferase" evidence="1">
    <location>
        <begin position="140"/>
        <end position="276"/>
    </location>
</feature>
<dbReference type="AlphaFoldDB" id="A0A8D4VPJ5"/>
<sequence>MHAKNYTIRTMTREDVDLAVEWTAQEGWNPGLHDAESYYAVDSNGFLIGLLGDEPIATISVVKYGDAFGFLGFYIVKPGHRGNGYGKRIWDAGLRYLEGRTIGLDGVLAQQENYKRSGFSFAYRNVRYEGCGGGRAPQHAGLVDLASVPMDAVESYERPFFPAERSYFTRSWIAQPGANALGILRDGKLVGYGVMRPCRSGSKIGPLYADSPELAETLFLALKAEAPAADRVYLDVPEVNRAAVALARRHDMQAMFETARMYKGEAPVIDLERLFGVASFEIG</sequence>
<gene>
    <name evidence="2" type="ORF">MoryE10_09080</name>
</gene>
<evidence type="ECO:0000313" key="2">
    <source>
        <dbReference type="EMBL" id="BBL70302.1"/>
    </source>
</evidence>
<name>A0A8D4VPJ5_9GAMM</name>
<dbReference type="PROSITE" id="PS51186">
    <property type="entry name" value="GNAT"/>
    <property type="match status" value="2"/>
</dbReference>
<evidence type="ECO:0000313" key="3">
    <source>
        <dbReference type="Proteomes" id="UP000824988"/>
    </source>
</evidence>
<dbReference type="InterPro" id="IPR000182">
    <property type="entry name" value="GNAT_dom"/>
</dbReference>
<dbReference type="Pfam" id="PF00583">
    <property type="entry name" value="Acetyltransf_1"/>
    <property type="match status" value="1"/>
</dbReference>
<dbReference type="GO" id="GO:0016747">
    <property type="term" value="F:acyltransferase activity, transferring groups other than amino-acyl groups"/>
    <property type="evidence" value="ECO:0007669"/>
    <property type="project" value="InterPro"/>
</dbReference>
<dbReference type="PANTHER" id="PTHR47237:SF1">
    <property type="entry name" value="SLL0310 PROTEIN"/>
    <property type="match status" value="1"/>
</dbReference>
<dbReference type="InterPro" id="IPR016181">
    <property type="entry name" value="Acyl_CoA_acyltransferase"/>
</dbReference>
<accession>A0A8D4VPJ5</accession>
<dbReference type="CDD" id="cd04301">
    <property type="entry name" value="NAT_SF"/>
    <property type="match status" value="1"/>
</dbReference>
<dbReference type="SUPFAM" id="SSF55729">
    <property type="entry name" value="Acyl-CoA N-acyltransferases (Nat)"/>
    <property type="match status" value="1"/>
</dbReference>
<dbReference type="Gene3D" id="3.40.630.90">
    <property type="match status" value="1"/>
</dbReference>
<organism evidence="2 3">
    <name type="scientific">Methylogaea oryzae</name>
    <dbReference type="NCBI Taxonomy" id="1295382"/>
    <lineage>
        <taxon>Bacteria</taxon>
        <taxon>Pseudomonadati</taxon>
        <taxon>Pseudomonadota</taxon>
        <taxon>Gammaproteobacteria</taxon>
        <taxon>Methylococcales</taxon>
        <taxon>Methylococcaceae</taxon>
        <taxon>Methylogaea</taxon>
    </lineage>
</organism>
<dbReference type="EMBL" id="AP019782">
    <property type="protein sequence ID" value="BBL70302.1"/>
    <property type="molecule type" value="Genomic_DNA"/>
</dbReference>
<dbReference type="Pfam" id="PF18014">
    <property type="entry name" value="Acetyltransf_18"/>
    <property type="match status" value="1"/>
</dbReference>
<keyword evidence="3" id="KW-1185">Reference proteome</keyword>
<reference evidence="2" key="1">
    <citation type="submission" date="2019-06" db="EMBL/GenBank/DDBJ databases">
        <title>Complete genome sequence of Methylogaea oryzae strain JCM16910.</title>
        <authorList>
            <person name="Asakawa S."/>
        </authorList>
    </citation>
    <scope>NUCLEOTIDE SEQUENCE</scope>
    <source>
        <strain evidence="2">E10</strain>
    </source>
</reference>
<dbReference type="InterPro" id="IPR041496">
    <property type="entry name" value="YitH/HolE_GNAT"/>
</dbReference>
<proteinExistence type="predicted"/>